<keyword evidence="4 6" id="KW-0472">Membrane</keyword>
<dbReference type="Proteomes" id="UP000664203">
    <property type="component" value="Unassembled WGS sequence"/>
</dbReference>
<accession>A0A8H3PK12</accession>
<evidence type="ECO:0000256" key="2">
    <source>
        <dbReference type="ARBA" id="ARBA00022692"/>
    </source>
</evidence>
<dbReference type="Pfam" id="PF01284">
    <property type="entry name" value="MARVEL"/>
    <property type="match status" value="1"/>
</dbReference>
<dbReference type="PANTHER" id="PTHR37451:SF1">
    <property type="entry name" value="MARVEL DOMAIN-CONTAINING PROTEIN"/>
    <property type="match status" value="1"/>
</dbReference>
<dbReference type="PANTHER" id="PTHR37451">
    <property type="entry name" value="MARVEL DOMAIN"/>
    <property type="match status" value="1"/>
</dbReference>
<evidence type="ECO:0000313" key="9">
    <source>
        <dbReference type="Proteomes" id="UP000664203"/>
    </source>
</evidence>
<gene>
    <name evidence="8" type="ORF">ALECFALPRED_000289</name>
</gene>
<protein>
    <recommendedName>
        <fullName evidence="7">MARVEL domain-containing protein</fullName>
    </recommendedName>
</protein>
<feature type="transmembrane region" description="Helical" evidence="6">
    <location>
        <begin position="12"/>
        <end position="32"/>
    </location>
</feature>
<dbReference type="GO" id="GO:0016020">
    <property type="term" value="C:membrane"/>
    <property type="evidence" value="ECO:0007669"/>
    <property type="project" value="UniProtKB-SubCell"/>
</dbReference>
<sequence length="170" mass="18118">MLDIILIALRAVQALFAIIVLGLTGHVASYGLTPSSDSFMVFASVWTLLILIYLALAPRFFSAFAHPIAMLGLDALTMLFWFAGFIALAVFHHRAEQVYVGDGLGDYYKGCSVAGGWCGEIEAAAIFGAFEWALFVATTALLALEFMRGRGGRSSKPAAGPSTFGDTAQV</sequence>
<feature type="transmembrane region" description="Helical" evidence="6">
    <location>
        <begin position="68"/>
        <end position="91"/>
    </location>
</feature>
<comment type="subcellular location">
    <subcellularLocation>
        <location evidence="1">Membrane</location>
        <topology evidence="1">Multi-pass membrane protein</topology>
    </subcellularLocation>
</comment>
<name>A0A8H3PK12_9LECA</name>
<dbReference type="EMBL" id="CAJPDR010001012">
    <property type="protein sequence ID" value="CAF9943396.1"/>
    <property type="molecule type" value="Genomic_DNA"/>
</dbReference>
<dbReference type="OrthoDB" id="2117453at2759"/>
<keyword evidence="9" id="KW-1185">Reference proteome</keyword>
<keyword evidence="2 6" id="KW-0812">Transmembrane</keyword>
<keyword evidence="3 6" id="KW-1133">Transmembrane helix</keyword>
<feature type="region of interest" description="Disordered" evidence="5">
    <location>
        <begin position="151"/>
        <end position="170"/>
    </location>
</feature>
<evidence type="ECO:0000256" key="1">
    <source>
        <dbReference type="ARBA" id="ARBA00004141"/>
    </source>
</evidence>
<feature type="domain" description="MARVEL" evidence="7">
    <location>
        <begin position="6"/>
        <end position="141"/>
    </location>
</feature>
<evidence type="ECO:0000259" key="7">
    <source>
        <dbReference type="Pfam" id="PF01284"/>
    </source>
</evidence>
<evidence type="ECO:0000256" key="5">
    <source>
        <dbReference type="SAM" id="MobiDB-lite"/>
    </source>
</evidence>
<proteinExistence type="predicted"/>
<evidence type="ECO:0000256" key="6">
    <source>
        <dbReference type="SAM" id="Phobius"/>
    </source>
</evidence>
<evidence type="ECO:0000256" key="4">
    <source>
        <dbReference type="ARBA" id="ARBA00023136"/>
    </source>
</evidence>
<reference evidence="8" key="1">
    <citation type="submission" date="2021-03" db="EMBL/GenBank/DDBJ databases">
        <authorList>
            <person name="Tagirdzhanova G."/>
        </authorList>
    </citation>
    <scope>NUCLEOTIDE SEQUENCE</scope>
</reference>
<feature type="transmembrane region" description="Helical" evidence="6">
    <location>
        <begin position="123"/>
        <end position="144"/>
    </location>
</feature>
<evidence type="ECO:0000313" key="8">
    <source>
        <dbReference type="EMBL" id="CAF9943396.1"/>
    </source>
</evidence>
<dbReference type="AlphaFoldDB" id="A0A8H3PK12"/>
<evidence type="ECO:0000256" key="3">
    <source>
        <dbReference type="ARBA" id="ARBA00022989"/>
    </source>
</evidence>
<dbReference type="InterPro" id="IPR008253">
    <property type="entry name" value="Marvel"/>
</dbReference>
<organism evidence="8 9">
    <name type="scientific">Alectoria fallacina</name>
    <dbReference type="NCBI Taxonomy" id="1903189"/>
    <lineage>
        <taxon>Eukaryota</taxon>
        <taxon>Fungi</taxon>
        <taxon>Dikarya</taxon>
        <taxon>Ascomycota</taxon>
        <taxon>Pezizomycotina</taxon>
        <taxon>Lecanoromycetes</taxon>
        <taxon>OSLEUM clade</taxon>
        <taxon>Lecanoromycetidae</taxon>
        <taxon>Lecanorales</taxon>
        <taxon>Lecanorineae</taxon>
        <taxon>Parmeliaceae</taxon>
        <taxon>Alectoria</taxon>
    </lineage>
</organism>
<comment type="caution">
    <text evidence="8">The sequence shown here is derived from an EMBL/GenBank/DDBJ whole genome shotgun (WGS) entry which is preliminary data.</text>
</comment>
<feature type="transmembrane region" description="Helical" evidence="6">
    <location>
        <begin position="38"/>
        <end position="56"/>
    </location>
</feature>